<evidence type="ECO:0000256" key="1">
    <source>
        <dbReference type="ARBA" id="ARBA00023211"/>
    </source>
</evidence>
<dbReference type="GO" id="GO:0003852">
    <property type="term" value="F:2-isopropylmalate synthase activity"/>
    <property type="evidence" value="ECO:0007669"/>
    <property type="project" value="TreeGrafter"/>
</dbReference>
<reference evidence="3 4" key="1">
    <citation type="journal article" date="2016" name="Nat. Commun.">
        <title>Thousands of microbial genomes shed light on interconnected biogeochemical processes in an aquifer system.</title>
        <authorList>
            <person name="Anantharaman K."/>
            <person name="Brown C.T."/>
            <person name="Hug L.A."/>
            <person name="Sharon I."/>
            <person name="Castelle C.J."/>
            <person name="Probst A.J."/>
            <person name="Thomas B.C."/>
            <person name="Singh A."/>
            <person name="Wilkins M.J."/>
            <person name="Karaoz U."/>
            <person name="Brodie E.L."/>
            <person name="Williams K.H."/>
            <person name="Hubbard S.S."/>
            <person name="Banfield J.F."/>
        </authorList>
    </citation>
    <scope>NUCLEOTIDE SEQUENCE [LARGE SCALE GENOMIC DNA]</scope>
</reference>
<dbReference type="SUPFAM" id="SSF51569">
    <property type="entry name" value="Aldolase"/>
    <property type="match status" value="1"/>
</dbReference>
<protein>
    <recommendedName>
        <fullName evidence="2">Pyruvate carboxyltransferase domain-containing protein</fullName>
    </recommendedName>
</protein>
<dbReference type="Pfam" id="PF00682">
    <property type="entry name" value="HMGL-like"/>
    <property type="match status" value="1"/>
</dbReference>
<keyword evidence="1" id="KW-0464">Manganese</keyword>
<dbReference type="InterPro" id="IPR050073">
    <property type="entry name" value="2-IPM_HCS-like"/>
</dbReference>
<gene>
    <name evidence="3" type="ORF">A2290_03505</name>
</gene>
<organism evidence="3 4">
    <name type="scientific">candidate division WOR-1 bacterium RIFOXYB2_FULL_36_35</name>
    <dbReference type="NCBI Taxonomy" id="1802578"/>
    <lineage>
        <taxon>Bacteria</taxon>
        <taxon>Bacillati</taxon>
        <taxon>Saganbacteria</taxon>
    </lineage>
</organism>
<dbReference type="Gene3D" id="3.20.20.70">
    <property type="entry name" value="Aldolase class I"/>
    <property type="match status" value="1"/>
</dbReference>
<name>A0A1F4S8B7_UNCSA</name>
<accession>A0A1F4S8B7</accession>
<evidence type="ECO:0000313" key="4">
    <source>
        <dbReference type="Proteomes" id="UP000177905"/>
    </source>
</evidence>
<dbReference type="InterPro" id="IPR013785">
    <property type="entry name" value="Aldolase_TIM"/>
</dbReference>
<dbReference type="AlphaFoldDB" id="A0A1F4S8B7"/>
<sequence length="571" mass="65494">MKDKNKIEILDCTIRDGGYVNNWDFDLKLVRETYRALSKAGIDYIELGYHGVEHFFDPKKFGRFRFTSFEDIKSVTGGINGAKIALMVDYGKFDLNDLNQYLGTNVSLIRLAFHKDKAKEAVNIAGQIKRLGFLVSVNLMGYISYSTDELNELVFLINQEGIDYVYIADSYGSMFPHEIKELFTPLLKDRNFKLGFHPHNNLLMSFANTFAAIDAGVDIVDSSVFGMGRGAGNLPTEILLSYFHQMMPGKYNVIPVLNLIDRFFVELKEKNFWGYNLPYMLSGINECHPNYAKNLVERKEYDIEDIWNIFEVIKAKKPIGFKKDIVDQIIRDGLFGKKKALKPAENEQKGINENSDKISYVNRHNGSDFLVLANGPSLKKYKDLISLFIEKYKPIVLGANYLGGLFVPDYHLFTNKRRFVDYVDTVSLKSKLLIGQHIPKEMIDDYVRREYELIYYNDLDDVAFDIKDGLISSNCRTVSIFLIALSWVFGAKRIFVAGLDGYMRATADGDVHFYKENDETGDRDVILDKHFGNLKHLEEIEEYLCGKGGEGIHIITPTNYRKFYKGINNYL</sequence>
<dbReference type="PANTHER" id="PTHR10277">
    <property type="entry name" value="HOMOCITRATE SYNTHASE-RELATED"/>
    <property type="match status" value="1"/>
</dbReference>
<evidence type="ECO:0000313" key="3">
    <source>
        <dbReference type="EMBL" id="OGC16654.1"/>
    </source>
</evidence>
<dbReference type="GO" id="GO:0009098">
    <property type="term" value="P:L-leucine biosynthetic process"/>
    <property type="evidence" value="ECO:0007669"/>
    <property type="project" value="TreeGrafter"/>
</dbReference>
<dbReference type="CDD" id="cd07944">
    <property type="entry name" value="DRE_TIM_HOA_like"/>
    <property type="match status" value="1"/>
</dbReference>
<comment type="caution">
    <text evidence="3">The sequence shown here is derived from an EMBL/GenBank/DDBJ whole genome shotgun (WGS) entry which is preliminary data.</text>
</comment>
<dbReference type="Proteomes" id="UP000177905">
    <property type="component" value="Unassembled WGS sequence"/>
</dbReference>
<evidence type="ECO:0000259" key="2">
    <source>
        <dbReference type="PROSITE" id="PS50991"/>
    </source>
</evidence>
<dbReference type="PANTHER" id="PTHR10277:SF9">
    <property type="entry name" value="2-ISOPROPYLMALATE SYNTHASE 1, CHLOROPLASTIC-RELATED"/>
    <property type="match status" value="1"/>
</dbReference>
<proteinExistence type="predicted"/>
<dbReference type="InterPro" id="IPR000891">
    <property type="entry name" value="PYR_CT"/>
</dbReference>
<feature type="domain" description="Pyruvate carboxyltransferase" evidence="2">
    <location>
        <begin position="7"/>
        <end position="260"/>
    </location>
</feature>
<dbReference type="PROSITE" id="PS50991">
    <property type="entry name" value="PYR_CT"/>
    <property type="match status" value="1"/>
</dbReference>
<dbReference type="EMBL" id="MEUA01000005">
    <property type="protein sequence ID" value="OGC16654.1"/>
    <property type="molecule type" value="Genomic_DNA"/>
</dbReference>